<evidence type="ECO:0000256" key="7">
    <source>
        <dbReference type="ARBA" id="ARBA00023224"/>
    </source>
</evidence>
<evidence type="ECO:0000313" key="12">
    <source>
        <dbReference type="Proteomes" id="UP001152320"/>
    </source>
</evidence>
<dbReference type="InterPro" id="IPR000276">
    <property type="entry name" value="GPCR_Rhodpsn"/>
</dbReference>
<evidence type="ECO:0000256" key="4">
    <source>
        <dbReference type="ARBA" id="ARBA00023040"/>
    </source>
</evidence>
<feature type="transmembrane region" description="Helical" evidence="9">
    <location>
        <begin position="232"/>
        <end position="258"/>
    </location>
</feature>
<dbReference type="PANTHER" id="PTHR45695:SF9">
    <property type="entry name" value="LEUCOKININ RECEPTOR"/>
    <property type="match status" value="1"/>
</dbReference>
<evidence type="ECO:0000256" key="9">
    <source>
        <dbReference type="SAM" id="Phobius"/>
    </source>
</evidence>
<dbReference type="AlphaFoldDB" id="A0A9Q1BKF1"/>
<evidence type="ECO:0000313" key="11">
    <source>
        <dbReference type="EMBL" id="KAJ8028285.1"/>
    </source>
</evidence>
<feature type="transmembrane region" description="Helical" evidence="9">
    <location>
        <begin position="23"/>
        <end position="47"/>
    </location>
</feature>
<feature type="domain" description="G-protein coupled receptors family 1 profile" evidence="10">
    <location>
        <begin position="39"/>
        <end position="291"/>
    </location>
</feature>
<comment type="subcellular location">
    <subcellularLocation>
        <location evidence="1">Membrane</location>
        <topology evidence="1">Multi-pass membrane protein</topology>
    </subcellularLocation>
</comment>
<gene>
    <name evidence="11" type="ORF">HOLleu_30481</name>
</gene>
<evidence type="ECO:0000256" key="6">
    <source>
        <dbReference type="ARBA" id="ARBA00023170"/>
    </source>
</evidence>
<keyword evidence="12" id="KW-1185">Reference proteome</keyword>
<dbReference type="EMBL" id="JAIZAY010000015">
    <property type="protein sequence ID" value="KAJ8028285.1"/>
    <property type="molecule type" value="Genomic_DNA"/>
</dbReference>
<dbReference type="CDD" id="cd00637">
    <property type="entry name" value="7tm_classA_rhodopsin-like"/>
    <property type="match status" value="1"/>
</dbReference>
<reference evidence="11" key="1">
    <citation type="submission" date="2021-10" db="EMBL/GenBank/DDBJ databases">
        <title>Tropical sea cucumber genome reveals ecological adaptation and Cuvierian tubules defense mechanism.</title>
        <authorList>
            <person name="Chen T."/>
        </authorList>
    </citation>
    <scope>NUCLEOTIDE SEQUENCE</scope>
    <source>
        <strain evidence="11">Nanhai2018</strain>
        <tissue evidence="11">Muscle</tissue>
    </source>
</reference>
<protein>
    <submittedName>
        <fullName evidence="11">Neuromedin-B receptor</fullName>
    </submittedName>
</protein>
<keyword evidence="4 8" id="KW-0297">G-protein coupled receptor</keyword>
<comment type="similarity">
    <text evidence="8">Belongs to the G-protein coupled receptor 1 family.</text>
</comment>
<dbReference type="SUPFAM" id="SSF81321">
    <property type="entry name" value="Family A G protein-coupled receptor-like"/>
    <property type="match status" value="1"/>
</dbReference>
<evidence type="ECO:0000256" key="3">
    <source>
        <dbReference type="ARBA" id="ARBA00022989"/>
    </source>
</evidence>
<keyword evidence="5 9" id="KW-0472">Membrane</keyword>
<sequence length="358" mass="41055">MESNLTYYDLCLFSGKTGSNQSIFYIFGLSIIFIVGLVANTWVTVLITFVRELRNACNVFILVLCASNNVFLLIFIPFEIFQPDFHLNSLLFSRLIQYILHLFCSVSIMSLLMMSFDRWRAVVRPMDIKSHKGKTTALKVVAVLILAAILVLPTGFVHVVREDELCNTTYVAMDLDMLGGVTFYCMVLLYICPLCLISFLYLSMAKKLLTQGKTIRESLRHHVKPRAQRSRVAWVVVGLVVSFAVCWFPYYLLLIIYVTDDAFYERPMYYLLLNWRPLISLLNTCIDPLSIFLLGSRFRKHLWSILCNLSKVGKTRPSRWHGALTAQVRRTRSSNSSSTNTTRTALNLQPVLPQDRQC</sequence>
<dbReference type="InterPro" id="IPR017452">
    <property type="entry name" value="GPCR_Rhodpsn_7TM"/>
</dbReference>
<dbReference type="PANTHER" id="PTHR45695">
    <property type="entry name" value="LEUCOKININ RECEPTOR-RELATED"/>
    <property type="match status" value="1"/>
</dbReference>
<dbReference type="PROSITE" id="PS50262">
    <property type="entry name" value="G_PROTEIN_RECEP_F1_2"/>
    <property type="match status" value="1"/>
</dbReference>
<evidence type="ECO:0000259" key="10">
    <source>
        <dbReference type="PROSITE" id="PS50262"/>
    </source>
</evidence>
<dbReference type="GO" id="GO:0004930">
    <property type="term" value="F:G protein-coupled receptor activity"/>
    <property type="evidence" value="ECO:0007669"/>
    <property type="project" value="UniProtKB-KW"/>
</dbReference>
<name>A0A9Q1BKF1_HOLLE</name>
<organism evidence="11 12">
    <name type="scientific">Holothuria leucospilota</name>
    <name type="common">Black long sea cucumber</name>
    <name type="synonym">Mertensiothuria leucospilota</name>
    <dbReference type="NCBI Taxonomy" id="206669"/>
    <lineage>
        <taxon>Eukaryota</taxon>
        <taxon>Metazoa</taxon>
        <taxon>Echinodermata</taxon>
        <taxon>Eleutherozoa</taxon>
        <taxon>Echinozoa</taxon>
        <taxon>Holothuroidea</taxon>
        <taxon>Aspidochirotacea</taxon>
        <taxon>Aspidochirotida</taxon>
        <taxon>Holothuriidae</taxon>
        <taxon>Holothuria</taxon>
    </lineage>
</organism>
<dbReference type="Proteomes" id="UP001152320">
    <property type="component" value="Chromosome 15"/>
</dbReference>
<keyword evidence="3 9" id="KW-1133">Transmembrane helix</keyword>
<evidence type="ECO:0000256" key="2">
    <source>
        <dbReference type="ARBA" id="ARBA00022692"/>
    </source>
</evidence>
<keyword evidence="6 8" id="KW-0675">Receptor</keyword>
<dbReference type="GO" id="GO:0005886">
    <property type="term" value="C:plasma membrane"/>
    <property type="evidence" value="ECO:0007669"/>
    <property type="project" value="TreeGrafter"/>
</dbReference>
<keyword evidence="7 8" id="KW-0807">Transducer</keyword>
<evidence type="ECO:0000256" key="1">
    <source>
        <dbReference type="ARBA" id="ARBA00004141"/>
    </source>
</evidence>
<feature type="transmembrane region" description="Helical" evidence="9">
    <location>
        <begin position="181"/>
        <end position="202"/>
    </location>
</feature>
<feature type="transmembrane region" description="Helical" evidence="9">
    <location>
        <begin position="278"/>
        <end position="295"/>
    </location>
</feature>
<feature type="transmembrane region" description="Helical" evidence="9">
    <location>
        <begin position="59"/>
        <end position="78"/>
    </location>
</feature>
<dbReference type="PROSITE" id="PS00237">
    <property type="entry name" value="G_PROTEIN_RECEP_F1_1"/>
    <property type="match status" value="1"/>
</dbReference>
<accession>A0A9Q1BKF1</accession>
<dbReference type="PRINTS" id="PR00237">
    <property type="entry name" value="GPCRRHODOPSN"/>
</dbReference>
<dbReference type="Gene3D" id="1.20.1070.10">
    <property type="entry name" value="Rhodopsin 7-helix transmembrane proteins"/>
    <property type="match status" value="1"/>
</dbReference>
<dbReference type="OrthoDB" id="5953793at2759"/>
<feature type="transmembrane region" description="Helical" evidence="9">
    <location>
        <begin position="137"/>
        <end position="161"/>
    </location>
</feature>
<comment type="caution">
    <text evidence="11">The sequence shown here is derived from an EMBL/GenBank/DDBJ whole genome shotgun (WGS) entry which is preliminary data.</text>
</comment>
<keyword evidence="2 8" id="KW-0812">Transmembrane</keyword>
<evidence type="ECO:0000256" key="5">
    <source>
        <dbReference type="ARBA" id="ARBA00023136"/>
    </source>
</evidence>
<dbReference type="Pfam" id="PF00001">
    <property type="entry name" value="7tm_1"/>
    <property type="match status" value="1"/>
</dbReference>
<feature type="transmembrane region" description="Helical" evidence="9">
    <location>
        <begin position="98"/>
        <end position="116"/>
    </location>
</feature>
<proteinExistence type="inferred from homology"/>
<evidence type="ECO:0000256" key="8">
    <source>
        <dbReference type="RuleBase" id="RU000688"/>
    </source>
</evidence>